<dbReference type="InterPro" id="IPR000172">
    <property type="entry name" value="GMC_OxRdtase_N"/>
</dbReference>
<comment type="similarity">
    <text evidence="1">Belongs to the GMC oxidoreductase family.</text>
</comment>
<dbReference type="Pfam" id="PF00732">
    <property type="entry name" value="GMC_oxred_N"/>
    <property type="match status" value="1"/>
</dbReference>
<dbReference type="Gene3D" id="3.30.560.10">
    <property type="entry name" value="Glucose Oxidase, domain 3"/>
    <property type="match status" value="1"/>
</dbReference>
<keyword evidence="5" id="KW-1185">Reference proteome</keyword>
<organism evidence="4 5">
    <name type="scientific">Microvirga lotononidis</name>
    <dbReference type="NCBI Taxonomy" id="864069"/>
    <lineage>
        <taxon>Bacteria</taxon>
        <taxon>Pseudomonadati</taxon>
        <taxon>Pseudomonadota</taxon>
        <taxon>Alphaproteobacteria</taxon>
        <taxon>Hyphomicrobiales</taxon>
        <taxon>Methylobacteriaceae</taxon>
        <taxon>Microvirga</taxon>
    </lineage>
</organism>
<gene>
    <name evidence="4" type="ORF">MicloDRAFT_00001520</name>
</gene>
<dbReference type="HOGENOM" id="CLU_002865_4_1_5"/>
<dbReference type="PIRSF" id="PIRSF000137">
    <property type="entry name" value="Alcohol_oxidase"/>
    <property type="match status" value="1"/>
</dbReference>
<feature type="domain" description="Glucose-methanol-choline oxidoreductase N-terminal" evidence="3">
    <location>
        <begin position="321"/>
        <end position="335"/>
    </location>
</feature>
<proteinExistence type="inferred from homology"/>
<comment type="cofactor">
    <cofactor evidence="2">
        <name>FAD</name>
        <dbReference type="ChEBI" id="CHEBI:57692"/>
    </cofactor>
</comment>
<name>I4Z4M0_9HYPH</name>
<dbReference type="PANTHER" id="PTHR11552">
    <property type="entry name" value="GLUCOSE-METHANOL-CHOLINE GMC OXIDOREDUCTASE"/>
    <property type="match status" value="1"/>
</dbReference>
<dbReference type="STRING" id="864069.MicloDRAFT_00001520"/>
<dbReference type="InterPro" id="IPR036188">
    <property type="entry name" value="FAD/NAD-bd_sf"/>
</dbReference>
<dbReference type="eggNOG" id="COG2303">
    <property type="taxonomic scope" value="Bacteria"/>
</dbReference>
<dbReference type="InterPro" id="IPR007867">
    <property type="entry name" value="GMC_OxRtase_C"/>
</dbReference>
<evidence type="ECO:0000256" key="2">
    <source>
        <dbReference type="PIRSR" id="PIRSR000137-2"/>
    </source>
</evidence>
<dbReference type="SUPFAM" id="SSF51905">
    <property type="entry name" value="FAD/NAD(P)-binding domain"/>
    <property type="match status" value="1"/>
</dbReference>
<dbReference type="PANTHER" id="PTHR11552:SF213">
    <property type="entry name" value="DEHYDROGENASE, PUTATIVE-RELATED"/>
    <property type="match status" value="1"/>
</dbReference>
<dbReference type="Pfam" id="PF05199">
    <property type="entry name" value="GMC_oxred_C"/>
    <property type="match status" value="1"/>
</dbReference>
<dbReference type="Gene3D" id="3.50.50.60">
    <property type="entry name" value="FAD/NAD(P)-binding domain"/>
    <property type="match status" value="2"/>
</dbReference>
<evidence type="ECO:0000313" key="5">
    <source>
        <dbReference type="Proteomes" id="UP000003947"/>
    </source>
</evidence>
<reference evidence="4 5" key="1">
    <citation type="submission" date="2012-02" db="EMBL/GenBank/DDBJ databases">
        <title>Improved High-Quality Draft sequence of Microvirga sp. WSM3557.</title>
        <authorList>
            <consortium name="US DOE Joint Genome Institute"/>
            <person name="Lucas S."/>
            <person name="Han J."/>
            <person name="Lapidus A."/>
            <person name="Cheng J.-F."/>
            <person name="Goodwin L."/>
            <person name="Pitluck S."/>
            <person name="Peters L."/>
            <person name="Zhang X."/>
            <person name="Detter J.C."/>
            <person name="Han C."/>
            <person name="Tapia R."/>
            <person name="Land M."/>
            <person name="Hauser L."/>
            <person name="Kyrpides N."/>
            <person name="Ivanova N."/>
            <person name="Pagani I."/>
            <person name="Brau L."/>
            <person name="Yates R."/>
            <person name="O'Hara G."/>
            <person name="Rui T."/>
            <person name="Howieson J."/>
            <person name="Reeve W."/>
            <person name="Woyke T."/>
        </authorList>
    </citation>
    <scope>NUCLEOTIDE SEQUENCE [LARGE SCALE GENOMIC DNA]</scope>
    <source>
        <strain evidence="4 5">WSM3557</strain>
    </source>
</reference>
<evidence type="ECO:0000259" key="3">
    <source>
        <dbReference type="PROSITE" id="PS00624"/>
    </source>
</evidence>
<dbReference type="GO" id="GO:0016614">
    <property type="term" value="F:oxidoreductase activity, acting on CH-OH group of donors"/>
    <property type="evidence" value="ECO:0007669"/>
    <property type="project" value="InterPro"/>
</dbReference>
<evidence type="ECO:0000313" key="4">
    <source>
        <dbReference type="EMBL" id="EIM31162.1"/>
    </source>
</evidence>
<dbReference type="EMBL" id="JH660633">
    <property type="protein sequence ID" value="EIM31162.1"/>
    <property type="molecule type" value="Genomic_DNA"/>
</dbReference>
<accession>I4Z4M0</accession>
<keyword evidence="2" id="KW-0274">FAD</keyword>
<keyword evidence="2" id="KW-0285">Flavoprotein</keyword>
<dbReference type="PROSITE" id="PS00624">
    <property type="entry name" value="GMC_OXRED_2"/>
    <property type="match status" value="1"/>
</dbReference>
<feature type="binding site" evidence="2">
    <location>
        <position position="266"/>
    </location>
    <ligand>
        <name>FAD</name>
        <dbReference type="ChEBI" id="CHEBI:57692"/>
    </ligand>
</feature>
<dbReference type="InterPro" id="IPR012132">
    <property type="entry name" value="GMC_OxRdtase"/>
</dbReference>
<evidence type="ECO:0000256" key="1">
    <source>
        <dbReference type="ARBA" id="ARBA00010790"/>
    </source>
</evidence>
<dbReference type="GO" id="GO:0050660">
    <property type="term" value="F:flavin adenine dinucleotide binding"/>
    <property type="evidence" value="ECO:0007669"/>
    <property type="project" value="InterPro"/>
</dbReference>
<protein>
    <submittedName>
        <fullName evidence="4">Choline dehydrogenase-like flavoprotein</fullName>
    </submittedName>
</protein>
<sequence length="613" mass="67003">MVPYISSSEQFEYIVIGTGAGGGPVAANLANAGKRVLVLEAGGTGKNPTSEFKYSVVGSNARLDPELGWAYWVNSRLNETERAQQHFYVPGKGLYYPRGTSIGGSTTVNAMIALYPDNDDWNAIAKLTGDASWDAGAMRDYYVRLENARYVDAAAAAPARHGRDGWLPLEQVGMKGNLFKDNWLTDYLVSRLRDQPGGDQVALAAATGGDFRVDPNDWRVVCERRVGLIDPPRSADNGARCGTRELLLNTIARHPEAIRIQTDCLVTRLLFADDDPTRVIGVEYLEGPHLYGASWYAEQFSSRAGVRRQAFASREVVLSAGAFNSPQLLMLSGIGPKEELERHGIQVRADRQGVGRNLQDRLESGVVCKLPFEPNLHKGCMFGAEGDPCKADFESGNPDASYRTRLNRQFYMLARSSSSREVPNLMIFGFTGRFRGYYHPTRVPPSGKDEFTWFVLSGHTENRGGRVTLRSDSPRDTPEINFNNFEDGTDTAGRDLDALLAGIKMARRMAGGVTGGSVPGEISPGPECRTDDDLRHFIRNEAWGHHASCTNQMGPASDPLAVVDSRFRVHGIKGLRVVDASVFPRIPGLFIAVPIFMIAEKASDVILADAAAA</sequence>
<dbReference type="Proteomes" id="UP000003947">
    <property type="component" value="Unassembled WGS sequence"/>
</dbReference>
<dbReference type="SUPFAM" id="SSF54373">
    <property type="entry name" value="FAD-linked reductases, C-terminal domain"/>
    <property type="match status" value="1"/>
</dbReference>
<dbReference type="PATRIC" id="fig|864069.3.peg.156"/>
<dbReference type="AlphaFoldDB" id="I4Z4M0"/>